<evidence type="ECO:0000313" key="1">
    <source>
        <dbReference type="EMBL" id="AHF00006.1"/>
    </source>
</evidence>
<proteinExistence type="predicted"/>
<accession>W0DT05</accession>
<keyword evidence="2" id="KW-1185">Reference proteome</keyword>
<gene>
    <name evidence="1" type="ORF">THITH_06050</name>
</gene>
<dbReference type="HOGENOM" id="CLU_3141756_0_0_6"/>
<dbReference type="KEGG" id="tti:THITH_06050"/>
<name>W0DT05_9GAMM</name>
<sequence length="49" mass="5504">MRAAIQRGESRTDLEKVRAQTPYVWDGTNDDDRPLTAEAMKAGIAADRR</sequence>
<dbReference type="AlphaFoldDB" id="W0DT05"/>
<dbReference type="EMBL" id="CP007029">
    <property type="protein sequence ID" value="AHF00006.1"/>
    <property type="molecule type" value="Genomic_DNA"/>
</dbReference>
<protein>
    <submittedName>
        <fullName evidence="1">Uncharacterized protein</fullName>
    </submittedName>
</protein>
<evidence type="ECO:0000313" key="2">
    <source>
        <dbReference type="Proteomes" id="UP000005289"/>
    </source>
</evidence>
<dbReference type="Proteomes" id="UP000005289">
    <property type="component" value="Chromosome"/>
</dbReference>
<reference evidence="1 2" key="1">
    <citation type="submission" date="2013-12" db="EMBL/GenBank/DDBJ databases">
        <authorList>
            <consortium name="DOE Joint Genome Institute"/>
            <person name="Muyzer G."/>
            <person name="Huntemann M."/>
            <person name="Han J."/>
            <person name="Chen A."/>
            <person name="Kyrpides N."/>
            <person name="Mavromatis K."/>
            <person name="Markowitz V."/>
            <person name="Palaniappan K."/>
            <person name="Ivanova N."/>
            <person name="Schaumberg A."/>
            <person name="Pati A."/>
            <person name="Liolios K."/>
            <person name="Nordberg H.P."/>
            <person name="Cantor M.N."/>
            <person name="Hua S.X."/>
            <person name="Woyke T."/>
        </authorList>
    </citation>
    <scope>NUCLEOTIDE SEQUENCE [LARGE SCALE GENOMIC DNA]</scope>
    <source>
        <strain evidence="1 2">ARh 1</strain>
    </source>
</reference>
<organism evidence="1 2">
    <name type="scientific">Thioalkalivibrio paradoxus ARh 1</name>
    <dbReference type="NCBI Taxonomy" id="713585"/>
    <lineage>
        <taxon>Bacteria</taxon>
        <taxon>Pseudomonadati</taxon>
        <taxon>Pseudomonadota</taxon>
        <taxon>Gammaproteobacteria</taxon>
        <taxon>Chromatiales</taxon>
        <taxon>Ectothiorhodospiraceae</taxon>
        <taxon>Thioalkalivibrio</taxon>
    </lineage>
</organism>